<organism evidence="1 2">
    <name type="scientific">Solanum bulbocastanum</name>
    <name type="common">Wild potato</name>
    <dbReference type="NCBI Taxonomy" id="147425"/>
    <lineage>
        <taxon>Eukaryota</taxon>
        <taxon>Viridiplantae</taxon>
        <taxon>Streptophyta</taxon>
        <taxon>Embryophyta</taxon>
        <taxon>Tracheophyta</taxon>
        <taxon>Spermatophyta</taxon>
        <taxon>Magnoliopsida</taxon>
        <taxon>eudicotyledons</taxon>
        <taxon>Gunneridae</taxon>
        <taxon>Pentapetalae</taxon>
        <taxon>asterids</taxon>
        <taxon>lamiids</taxon>
        <taxon>Solanales</taxon>
        <taxon>Solanaceae</taxon>
        <taxon>Solanoideae</taxon>
        <taxon>Solaneae</taxon>
        <taxon>Solanum</taxon>
    </lineage>
</organism>
<dbReference type="Proteomes" id="UP001371456">
    <property type="component" value="Unassembled WGS sequence"/>
</dbReference>
<reference evidence="1 2" key="1">
    <citation type="submission" date="2024-02" db="EMBL/GenBank/DDBJ databases">
        <title>de novo genome assembly of Solanum bulbocastanum strain 11H21.</title>
        <authorList>
            <person name="Hosaka A.J."/>
        </authorList>
    </citation>
    <scope>NUCLEOTIDE SEQUENCE [LARGE SCALE GENOMIC DNA]</scope>
    <source>
        <tissue evidence="1">Young leaves</tissue>
    </source>
</reference>
<keyword evidence="2" id="KW-1185">Reference proteome</keyword>
<accession>A0AAN8TEA2</accession>
<sequence>MDDSFNYIEHFEKCFSGTVSDVSRHPILELYRESWRERKSGIENVDLTDDAQSKLQSVGQNCQMERDFTSFTMLKVR</sequence>
<dbReference type="AlphaFoldDB" id="A0AAN8TEA2"/>
<gene>
    <name evidence="1" type="ORF">RDI58_014899</name>
</gene>
<comment type="caution">
    <text evidence="1">The sequence shown here is derived from an EMBL/GenBank/DDBJ whole genome shotgun (WGS) entry which is preliminary data.</text>
</comment>
<evidence type="ECO:0000313" key="2">
    <source>
        <dbReference type="Proteomes" id="UP001371456"/>
    </source>
</evidence>
<dbReference type="EMBL" id="JBANQN010000006">
    <property type="protein sequence ID" value="KAK6786374.1"/>
    <property type="molecule type" value="Genomic_DNA"/>
</dbReference>
<proteinExistence type="predicted"/>
<name>A0AAN8TEA2_SOLBU</name>
<evidence type="ECO:0000313" key="1">
    <source>
        <dbReference type="EMBL" id="KAK6786374.1"/>
    </source>
</evidence>
<protein>
    <submittedName>
        <fullName evidence="1">Uncharacterized protein</fullName>
    </submittedName>
</protein>